<keyword evidence="2" id="KW-1185">Reference proteome</keyword>
<dbReference type="AlphaFoldDB" id="A0A6P2C2N2"/>
<accession>A0A6P2C2N2</accession>
<gene>
    <name evidence="1" type="ORF">EAS64_14905</name>
</gene>
<evidence type="ECO:0000313" key="1">
    <source>
        <dbReference type="EMBL" id="TVZ03753.1"/>
    </source>
</evidence>
<protein>
    <recommendedName>
        <fullName evidence="3">Response regulator</fullName>
    </recommendedName>
</protein>
<proteinExistence type="predicted"/>
<sequence>MKQRASRSEWLSPHRSGHRPRLLIEDDRPALAISDFSLFHDAGFDVAFCSGPGEDPHACPVMHGQACPLPAAADVVLHGLDPALGIAAAIRRQCPQLPVVIEQRRDEDGSAGEVPDGCLPLRYASSVSGQVAAVRRALAAAASRAGTD</sequence>
<organism evidence="1 2">
    <name type="scientific">Trebonia kvetii</name>
    <dbReference type="NCBI Taxonomy" id="2480626"/>
    <lineage>
        <taxon>Bacteria</taxon>
        <taxon>Bacillati</taxon>
        <taxon>Actinomycetota</taxon>
        <taxon>Actinomycetes</taxon>
        <taxon>Streptosporangiales</taxon>
        <taxon>Treboniaceae</taxon>
        <taxon>Trebonia</taxon>
    </lineage>
</organism>
<evidence type="ECO:0008006" key="3">
    <source>
        <dbReference type="Google" id="ProtNLM"/>
    </source>
</evidence>
<name>A0A6P2C2N2_9ACTN</name>
<dbReference type="RefSeq" id="WP_145853624.1">
    <property type="nucleotide sequence ID" value="NZ_RPFW01000003.1"/>
</dbReference>
<comment type="caution">
    <text evidence="1">The sequence shown here is derived from an EMBL/GenBank/DDBJ whole genome shotgun (WGS) entry which is preliminary data.</text>
</comment>
<reference evidence="1 2" key="1">
    <citation type="submission" date="2018-11" db="EMBL/GenBank/DDBJ databases">
        <title>Trebonia kvetii gen.nov., sp.nov., a novel acidophilic actinobacterium, and proposal of the new actinobacterial family Treboniaceae fam. nov.</title>
        <authorList>
            <person name="Rapoport D."/>
            <person name="Sagova-Mareckova M."/>
            <person name="Sedlacek I."/>
            <person name="Provaznik J."/>
            <person name="Kralova S."/>
            <person name="Pavlinic D."/>
            <person name="Benes V."/>
            <person name="Kopecky J."/>
        </authorList>
    </citation>
    <scope>NUCLEOTIDE SEQUENCE [LARGE SCALE GENOMIC DNA]</scope>
    <source>
        <strain evidence="1 2">15Tr583</strain>
    </source>
</reference>
<dbReference type="EMBL" id="RPFW01000003">
    <property type="protein sequence ID" value="TVZ03753.1"/>
    <property type="molecule type" value="Genomic_DNA"/>
</dbReference>
<dbReference type="Proteomes" id="UP000460272">
    <property type="component" value="Unassembled WGS sequence"/>
</dbReference>
<evidence type="ECO:0000313" key="2">
    <source>
        <dbReference type="Proteomes" id="UP000460272"/>
    </source>
</evidence>